<name>A0A5M6DQ52_9BACT</name>
<dbReference type="GO" id="GO:0004803">
    <property type="term" value="F:transposase activity"/>
    <property type="evidence" value="ECO:0007669"/>
    <property type="project" value="InterPro"/>
</dbReference>
<comment type="caution">
    <text evidence="4">The sequence shown here is derived from an EMBL/GenBank/DDBJ whole genome shotgun (WGS) entry which is preliminary data.</text>
</comment>
<dbReference type="RefSeq" id="WP_150087503.1">
    <property type="nucleotide sequence ID" value="NZ_VWSF01000003.1"/>
</dbReference>
<dbReference type="GO" id="GO:0006281">
    <property type="term" value="P:DNA repair"/>
    <property type="evidence" value="ECO:0007669"/>
    <property type="project" value="InterPro"/>
</dbReference>
<evidence type="ECO:0000259" key="3">
    <source>
        <dbReference type="Pfam" id="PF02371"/>
    </source>
</evidence>
<dbReference type="Pfam" id="PF01548">
    <property type="entry name" value="DEDD_Tnp_IS110"/>
    <property type="match status" value="1"/>
</dbReference>
<dbReference type="Pfam" id="PF02371">
    <property type="entry name" value="Transposase_20"/>
    <property type="match status" value="1"/>
</dbReference>
<dbReference type="SUPFAM" id="SSF48150">
    <property type="entry name" value="DNA-glycosylase"/>
    <property type="match status" value="1"/>
</dbReference>
<sequence>MATSVKQKVIGIDVSKDSLAICHLAEEKVQHLETENNQTGFKQLIKQCGTESLYVMEATGIYYLQLAYYLHEQGAQVVVVNPVIIKRYIQMHLGKGKSDKKDAQWIRRYGEQTQVAFWQPEEQVIVECRQLEQVIEQLIKQKTMIINSLEALERQPVKSQLAAKSLKQTLMTLEKQIKQLEEQLLDNLEKAFAQEIKLLSSIPGIGRKTAGMLLLFAEGFRNVTNYRQLIAKAGLSPREYTSGSSIRGKVRITKMGGSLIRSKLFMCSFSAKKSNAACKALYERLVAKGKNGKVALIAVCNKLLKQAFAIVKSSIPYRPDFANISA</sequence>
<dbReference type="PANTHER" id="PTHR33055">
    <property type="entry name" value="TRANSPOSASE FOR INSERTION SEQUENCE ELEMENT IS1111A"/>
    <property type="match status" value="1"/>
</dbReference>
<dbReference type="InterPro" id="IPR002525">
    <property type="entry name" value="Transp_IS110-like_N"/>
</dbReference>
<dbReference type="GO" id="GO:0006313">
    <property type="term" value="P:DNA transposition"/>
    <property type="evidence" value="ECO:0007669"/>
    <property type="project" value="InterPro"/>
</dbReference>
<dbReference type="InterPro" id="IPR003346">
    <property type="entry name" value="Transposase_20"/>
</dbReference>
<dbReference type="EMBL" id="VWSF01000003">
    <property type="protein sequence ID" value="KAA5548372.1"/>
    <property type="molecule type" value="Genomic_DNA"/>
</dbReference>
<organism evidence="4 5">
    <name type="scientific">Adhaeribacter rhizoryzae</name>
    <dbReference type="NCBI Taxonomy" id="2607907"/>
    <lineage>
        <taxon>Bacteria</taxon>
        <taxon>Pseudomonadati</taxon>
        <taxon>Bacteroidota</taxon>
        <taxon>Cytophagia</taxon>
        <taxon>Cytophagales</taxon>
        <taxon>Hymenobacteraceae</taxon>
        <taxon>Adhaeribacter</taxon>
    </lineage>
</organism>
<dbReference type="InterPro" id="IPR011257">
    <property type="entry name" value="DNA_glycosylase"/>
</dbReference>
<feature type="domain" description="Transposase IS116/IS110/IS902 C-terminal" evidence="3">
    <location>
        <begin position="197"/>
        <end position="283"/>
    </location>
</feature>
<evidence type="ECO:0000259" key="2">
    <source>
        <dbReference type="Pfam" id="PF01548"/>
    </source>
</evidence>
<gene>
    <name evidence="4" type="ORF">F0145_06500</name>
</gene>
<proteinExistence type="predicted"/>
<dbReference type="PANTHER" id="PTHR33055:SF3">
    <property type="entry name" value="PUTATIVE TRANSPOSASE FOR IS117-RELATED"/>
    <property type="match status" value="1"/>
</dbReference>
<dbReference type="Proteomes" id="UP000323426">
    <property type="component" value="Unassembled WGS sequence"/>
</dbReference>
<evidence type="ECO:0000313" key="5">
    <source>
        <dbReference type="Proteomes" id="UP000323426"/>
    </source>
</evidence>
<evidence type="ECO:0000313" key="4">
    <source>
        <dbReference type="EMBL" id="KAA5548372.1"/>
    </source>
</evidence>
<dbReference type="Gene3D" id="1.10.340.30">
    <property type="entry name" value="Hypothetical protein, domain 2"/>
    <property type="match status" value="1"/>
</dbReference>
<dbReference type="AlphaFoldDB" id="A0A5M6DQ52"/>
<dbReference type="InterPro" id="IPR047650">
    <property type="entry name" value="Transpos_IS110"/>
</dbReference>
<reference evidence="4 5" key="1">
    <citation type="submission" date="2019-09" db="EMBL/GenBank/DDBJ databases">
        <title>Genome sequence and assembly of Adhaeribacter sp.</title>
        <authorList>
            <person name="Chhetri G."/>
        </authorList>
    </citation>
    <scope>NUCLEOTIDE SEQUENCE [LARGE SCALE GENOMIC DNA]</scope>
    <source>
        <strain evidence="4 5">DK36</strain>
    </source>
</reference>
<evidence type="ECO:0000256" key="1">
    <source>
        <dbReference type="SAM" id="Coils"/>
    </source>
</evidence>
<keyword evidence="1" id="KW-0175">Coiled coil</keyword>
<keyword evidence="5" id="KW-1185">Reference proteome</keyword>
<feature type="domain" description="Transposase IS110-like N-terminal" evidence="2">
    <location>
        <begin position="10"/>
        <end position="152"/>
    </location>
</feature>
<dbReference type="GO" id="GO:0003677">
    <property type="term" value="F:DNA binding"/>
    <property type="evidence" value="ECO:0007669"/>
    <property type="project" value="InterPro"/>
</dbReference>
<feature type="coiled-coil region" evidence="1">
    <location>
        <begin position="121"/>
        <end position="190"/>
    </location>
</feature>
<protein>
    <submittedName>
        <fullName evidence="4">IS110 family transposase</fullName>
    </submittedName>
</protein>
<dbReference type="NCBIfam" id="NF033542">
    <property type="entry name" value="transpos_IS110"/>
    <property type="match status" value="1"/>
</dbReference>
<accession>A0A5M6DQ52</accession>